<name>A0ABQ8XJZ9_9EUKA</name>
<dbReference type="EMBL" id="JAOAOG010000290">
    <property type="protein sequence ID" value="KAJ6232635.1"/>
    <property type="molecule type" value="Genomic_DNA"/>
</dbReference>
<dbReference type="PANTHER" id="PTHR11010:SF38">
    <property type="entry name" value="LYSOSOMAL PRO-X CARBOXYPEPTIDASE"/>
    <property type="match status" value="1"/>
</dbReference>
<keyword evidence="7" id="KW-1185">Reference proteome</keyword>
<dbReference type="GO" id="GO:0006508">
    <property type="term" value="P:proteolysis"/>
    <property type="evidence" value="ECO:0007669"/>
    <property type="project" value="UniProtKB-KW"/>
</dbReference>
<comment type="similarity">
    <text evidence="1">Belongs to the peptidase S28 family.</text>
</comment>
<protein>
    <submittedName>
        <fullName evidence="6">Protease s28 pro-x carboxypeptidase-related</fullName>
    </submittedName>
</protein>
<dbReference type="SUPFAM" id="SSF53474">
    <property type="entry name" value="alpha/beta-Hydrolases"/>
    <property type="match status" value="1"/>
</dbReference>
<accession>A0ABQ8XJZ9</accession>
<comment type="caution">
    <text evidence="6">The sequence shown here is derived from an EMBL/GenBank/DDBJ whole genome shotgun (WGS) entry which is preliminary data.</text>
</comment>
<evidence type="ECO:0000313" key="7">
    <source>
        <dbReference type="Proteomes" id="UP001150062"/>
    </source>
</evidence>
<dbReference type="Gene3D" id="3.40.50.1820">
    <property type="entry name" value="alpha/beta hydrolase"/>
    <property type="match status" value="1"/>
</dbReference>
<dbReference type="InterPro" id="IPR042269">
    <property type="entry name" value="Ser_carbopepase_S28_SKS"/>
</dbReference>
<dbReference type="Gene3D" id="1.20.120.980">
    <property type="entry name" value="Serine carboxypeptidase S28, SKS domain"/>
    <property type="match status" value="1"/>
</dbReference>
<gene>
    <name evidence="6" type="ORF">M0813_04676</name>
</gene>
<proteinExistence type="inferred from homology"/>
<keyword evidence="5" id="KW-0325">Glycoprotein</keyword>
<keyword evidence="2 6" id="KW-0645">Protease</keyword>
<sequence>MSSLYIQLSIFKEEWYYLVKIRFTKLSDEKKSAMCRKVLLDHFDHTSDETFKQRYYVNDTNYIQGGPVLFVLNGESKMEDFYFEYGFPFELSAQHGAFVAGIEHRFYGESNPFGNDISDTENFKQFTTQQTLADYANFRDFLIKEYSLPQDTKFFVFGCSYSGILSAWLPVKYPNLFDGAFSGSSPVLAEKDWFSFNKHVEEQLPQDCFDSIQEAVSQLKPLWETVEGRIKLTEYFNPCEDIMDDFHAKMLNYRIITPLQIHVQYQNPPNWPMTVMCENMTRAQDKLAMYIKVFGPREGSCMVNDAKKVFNNAWKLWYYQKATELGYYKLTTPNSPLFFDGIDSEFHNQIVSTIFGKNFIPNTNYTNLYYGGMKGNFRNTIFTNGKYDPWSLLSITDQTMLSNNSEAFVYDDAGHCAPYHFYNPAMPPGVLEARKKINEMITKVTGH</sequence>
<keyword evidence="6" id="KW-0121">Carboxypeptidase</keyword>
<organism evidence="6 7">
    <name type="scientific">Anaeramoeba flamelloides</name>
    <dbReference type="NCBI Taxonomy" id="1746091"/>
    <lineage>
        <taxon>Eukaryota</taxon>
        <taxon>Metamonada</taxon>
        <taxon>Anaeramoebidae</taxon>
        <taxon>Anaeramoeba</taxon>
    </lineage>
</organism>
<reference evidence="6" key="1">
    <citation type="submission" date="2022-08" db="EMBL/GenBank/DDBJ databases">
        <title>Novel sulfate-reducing endosymbionts in the free-living metamonad Anaeramoeba.</title>
        <authorList>
            <person name="Jerlstrom-Hultqvist J."/>
            <person name="Cepicka I."/>
            <person name="Gallot-Lavallee L."/>
            <person name="Salas-Leiva D."/>
            <person name="Curtis B.A."/>
            <person name="Zahonova K."/>
            <person name="Pipaliya S."/>
            <person name="Dacks J."/>
            <person name="Roger A.J."/>
        </authorList>
    </citation>
    <scope>NUCLEOTIDE SEQUENCE</scope>
    <source>
        <strain evidence="6">Schooner1</strain>
    </source>
</reference>
<dbReference type="Pfam" id="PF05577">
    <property type="entry name" value="Peptidase_S28"/>
    <property type="match status" value="1"/>
</dbReference>
<evidence type="ECO:0000256" key="1">
    <source>
        <dbReference type="ARBA" id="ARBA00011079"/>
    </source>
</evidence>
<dbReference type="InterPro" id="IPR029058">
    <property type="entry name" value="AB_hydrolase_fold"/>
</dbReference>
<dbReference type="PANTHER" id="PTHR11010">
    <property type="entry name" value="PROTEASE S28 PRO-X CARBOXYPEPTIDASE-RELATED"/>
    <property type="match status" value="1"/>
</dbReference>
<dbReference type="GO" id="GO:0004180">
    <property type="term" value="F:carboxypeptidase activity"/>
    <property type="evidence" value="ECO:0007669"/>
    <property type="project" value="UniProtKB-KW"/>
</dbReference>
<dbReference type="Proteomes" id="UP001150062">
    <property type="component" value="Unassembled WGS sequence"/>
</dbReference>
<keyword evidence="4" id="KW-0378">Hydrolase</keyword>
<evidence type="ECO:0000256" key="3">
    <source>
        <dbReference type="ARBA" id="ARBA00022729"/>
    </source>
</evidence>
<dbReference type="InterPro" id="IPR008758">
    <property type="entry name" value="Peptidase_S28"/>
</dbReference>
<keyword evidence="3" id="KW-0732">Signal</keyword>
<evidence type="ECO:0000256" key="2">
    <source>
        <dbReference type="ARBA" id="ARBA00022670"/>
    </source>
</evidence>
<evidence type="ECO:0000256" key="5">
    <source>
        <dbReference type="ARBA" id="ARBA00023180"/>
    </source>
</evidence>
<evidence type="ECO:0000313" key="6">
    <source>
        <dbReference type="EMBL" id="KAJ6232635.1"/>
    </source>
</evidence>
<evidence type="ECO:0000256" key="4">
    <source>
        <dbReference type="ARBA" id="ARBA00022801"/>
    </source>
</evidence>